<feature type="transmembrane region" description="Helical" evidence="1">
    <location>
        <begin position="7"/>
        <end position="33"/>
    </location>
</feature>
<reference evidence="2" key="1">
    <citation type="journal article" date="2023" name="Antonie Van Leeuwenhoek">
        <title>Mesoterricola silvestris gen. nov., sp. nov., Mesoterricola sediminis sp. nov., Geothrix oryzae sp. nov., Geothrix edaphica sp. nov., Geothrix rubra sp. nov., and Geothrix limicola sp. nov., six novel members of Acidobacteriota isolated from soils.</title>
        <authorList>
            <person name="Itoh H."/>
            <person name="Sugisawa Y."/>
            <person name="Mise K."/>
            <person name="Xu Z."/>
            <person name="Kuniyasu M."/>
            <person name="Ushijima N."/>
            <person name="Kawano K."/>
            <person name="Kobayashi E."/>
            <person name="Shiratori Y."/>
            <person name="Masuda Y."/>
            <person name="Senoo K."/>
        </authorList>
    </citation>
    <scope>NUCLEOTIDE SEQUENCE</scope>
    <source>
        <strain evidence="2">Red802</strain>
    </source>
</reference>
<comment type="caution">
    <text evidence="2">The sequence shown here is derived from an EMBL/GenBank/DDBJ whole genome shotgun (WGS) entry which is preliminary data.</text>
</comment>
<organism evidence="2 3">
    <name type="scientific">Geothrix edaphica</name>
    <dbReference type="NCBI Taxonomy" id="2927976"/>
    <lineage>
        <taxon>Bacteria</taxon>
        <taxon>Pseudomonadati</taxon>
        <taxon>Acidobacteriota</taxon>
        <taxon>Holophagae</taxon>
        <taxon>Holophagales</taxon>
        <taxon>Holophagaceae</taxon>
        <taxon>Geothrix</taxon>
    </lineage>
</organism>
<evidence type="ECO:0008006" key="4">
    <source>
        <dbReference type="Google" id="ProtNLM"/>
    </source>
</evidence>
<protein>
    <recommendedName>
        <fullName evidence="4">DUF502 domain-containing protein</fullName>
    </recommendedName>
</protein>
<evidence type="ECO:0000256" key="1">
    <source>
        <dbReference type="SAM" id="Phobius"/>
    </source>
</evidence>
<keyword evidence="1" id="KW-1133">Transmembrane helix</keyword>
<keyword evidence="1" id="KW-0472">Membrane</keyword>
<accession>A0ABQ5PXB3</accession>
<dbReference type="EMBL" id="BSDC01000001">
    <property type="protein sequence ID" value="GLH67014.1"/>
    <property type="molecule type" value="Genomic_DNA"/>
</dbReference>
<dbReference type="PANTHER" id="PTHR31876:SF26">
    <property type="entry name" value="PROTEIN LIKE COV 2"/>
    <property type="match status" value="1"/>
</dbReference>
<keyword evidence="1" id="KW-0812">Transmembrane</keyword>
<sequence length="212" mass="22801">MIRKYLLAGLFTLLPLVVTLWILRGIFTALVGIFREPLTFLAHLIHVPDPPTWALALFSGLATVMLLVVVGALMGNFIGRQLLSWLDELMMSVPVVKTVYGATRQLMGAIQSGRGGSFKEVVVVEWPHPGSYTLGFVASRDCSWAIPGGQGMLAVYIPTAPNPTSGYVIMIEASKVRPADLSADQALTWAISGGVVVPPRTGTGSFRLPEKP</sequence>
<dbReference type="Pfam" id="PF04367">
    <property type="entry name" value="DUF502"/>
    <property type="match status" value="1"/>
</dbReference>
<evidence type="ECO:0000313" key="2">
    <source>
        <dbReference type="EMBL" id="GLH67014.1"/>
    </source>
</evidence>
<keyword evidence="3" id="KW-1185">Reference proteome</keyword>
<dbReference type="Proteomes" id="UP001165044">
    <property type="component" value="Unassembled WGS sequence"/>
</dbReference>
<evidence type="ECO:0000313" key="3">
    <source>
        <dbReference type="Proteomes" id="UP001165044"/>
    </source>
</evidence>
<proteinExistence type="predicted"/>
<feature type="transmembrane region" description="Helical" evidence="1">
    <location>
        <begin position="53"/>
        <end position="74"/>
    </location>
</feature>
<dbReference type="PANTHER" id="PTHR31876">
    <property type="entry name" value="COV-LIKE PROTEIN 1"/>
    <property type="match status" value="1"/>
</dbReference>
<dbReference type="RefSeq" id="WP_285607795.1">
    <property type="nucleotide sequence ID" value="NZ_BSDC01000001.1"/>
</dbReference>
<name>A0ABQ5PXB3_9BACT</name>
<dbReference type="InterPro" id="IPR007462">
    <property type="entry name" value="COV1-like"/>
</dbReference>
<gene>
    <name evidence="2" type="ORF">GETHED_13780</name>
</gene>